<protein>
    <submittedName>
        <fullName evidence="1">Uncharacterized protein</fullName>
    </submittedName>
</protein>
<dbReference type="EMBL" id="QJKJ01000707">
    <property type="protein sequence ID" value="RDY11115.1"/>
    <property type="molecule type" value="Genomic_DNA"/>
</dbReference>
<proteinExistence type="predicted"/>
<accession>A0A371I7W9</accession>
<name>A0A371I7W9_MUCPR</name>
<evidence type="ECO:0000313" key="2">
    <source>
        <dbReference type="Proteomes" id="UP000257109"/>
    </source>
</evidence>
<sequence>MAIKINLEKAYMIGCTILLMRHLGENRLFQLINMIIENKILTSYLAFSKGTSTLAPSISHVKPIRTILQLFCNGFKQKATFDKS</sequence>
<comment type="caution">
    <text evidence="1">The sequence shown here is derived from an EMBL/GenBank/DDBJ whole genome shotgun (WGS) entry which is preliminary data.</text>
</comment>
<organism evidence="1 2">
    <name type="scientific">Mucuna pruriens</name>
    <name type="common">Velvet bean</name>
    <name type="synonym">Dolichos pruriens</name>
    <dbReference type="NCBI Taxonomy" id="157652"/>
    <lineage>
        <taxon>Eukaryota</taxon>
        <taxon>Viridiplantae</taxon>
        <taxon>Streptophyta</taxon>
        <taxon>Embryophyta</taxon>
        <taxon>Tracheophyta</taxon>
        <taxon>Spermatophyta</taxon>
        <taxon>Magnoliopsida</taxon>
        <taxon>eudicotyledons</taxon>
        <taxon>Gunneridae</taxon>
        <taxon>Pentapetalae</taxon>
        <taxon>rosids</taxon>
        <taxon>fabids</taxon>
        <taxon>Fabales</taxon>
        <taxon>Fabaceae</taxon>
        <taxon>Papilionoideae</taxon>
        <taxon>50 kb inversion clade</taxon>
        <taxon>NPAAA clade</taxon>
        <taxon>indigoferoid/millettioid clade</taxon>
        <taxon>Phaseoleae</taxon>
        <taxon>Mucuna</taxon>
    </lineage>
</organism>
<evidence type="ECO:0000313" key="1">
    <source>
        <dbReference type="EMBL" id="RDY11115.1"/>
    </source>
</evidence>
<keyword evidence="2" id="KW-1185">Reference proteome</keyword>
<dbReference type="Proteomes" id="UP000257109">
    <property type="component" value="Unassembled WGS sequence"/>
</dbReference>
<feature type="non-terminal residue" evidence="1">
    <location>
        <position position="1"/>
    </location>
</feature>
<dbReference type="AlphaFoldDB" id="A0A371I7W9"/>
<reference evidence="1" key="1">
    <citation type="submission" date="2018-05" db="EMBL/GenBank/DDBJ databases">
        <title>Draft genome of Mucuna pruriens seed.</title>
        <authorList>
            <person name="Nnadi N.E."/>
            <person name="Vos R."/>
            <person name="Hasami M.H."/>
            <person name="Devisetty U.K."/>
            <person name="Aguiy J.C."/>
        </authorList>
    </citation>
    <scope>NUCLEOTIDE SEQUENCE [LARGE SCALE GENOMIC DNA]</scope>
    <source>
        <strain evidence="1">JCA_2017</strain>
    </source>
</reference>
<gene>
    <name evidence="1" type="ORF">CR513_04285</name>
</gene>